<evidence type="ECO:0000313" key="3">
    <source>
        <dbReference type="Proteomes" id="UP000694541"/>
    </source>
</evidence>
<protein>
    <submittedName>
        <fullName evidence="2">Uncharacterized protein</fullName>
    </submittedName>
</protein>
<feature type="transmembrane region" description="Helical" evidence="1">
    <location>
        <begin position="20"/>
        <end position="42"/>
    </location>
</feature>
<reference evidence="2" key="1">
    <citation type="submission" date="2025-08" db="UniProtKB">
        <authorList>
            <consortium name="Ensembl"/>
        </authorList>
    </citation>
    <scope>IDENTIFICATION</scope>
</reference>
<dbReference type="AlphaFoldDB" id="A0A8B9NH54"/>
<name>A0A8B9NH54_9AVES</name>
<sequence>MALTGSAKMKLPAGTKTLRFFCTSYIGCVYGVGKFCLLLSYWGTACFGVPPAPASRSHTTSPAATAPSPSGQGCSCRGTARGERVLVKWTNGVFYFSLLVFALFEMKVLVIVLPVPQSRPLTATSHPKGKGLREGKRKGLTGKISWSPQCAAIGSPTGRGASWLLPRTGRPRQPPGPVFLRCCLNSALTLCGKNIS</sequence>
<keyword evidence="3" id="KW-1185">Reference proteome</keyword>
<accession>A0A8B9NH54</accession>
<evidence type="ECO:0000256" key="1">
    <source>
        <dbReference type="SAM" id="Phobius"/>
    </source>
</evidence>
<dbReference type="Proteomes" id="UP000694541">
    <property type="component" value="Unplaced"/>
</dbReference>
<reference evidence="2" key="2">
    <citation type="submission" date="2025-09" db="UniProtKB">
        <authorList>
            <consortium name="Ensembl"/>
        </authorList>
    </citation>
    <scope>IDENTIFICATION</scope>
</reference>
<feature type="transmembrane region" description="Helical" evidence="1">
    <location>
        <begin position="93"/>
        <end position="115"/>
    </location>
</feature>
<keyword evidence="1" id="KW-0472">Membrane</keyword>
<keyword evidence="1" id="KW-1133">Transmembrane helix</keyword>
<keyword evidence="1" id="KW-0812">Transmembrane</keyword>
<organism evidence="2 3">
    <name type="scientific">Accipiter nisus</name>
    <name type="common">Eurasian sparrowhawk</name>
    <dbReference type="NCBI Taxonomy" id="211598"/>
    <lineage>
        <taxon>Eukaryota</taxon>
        <taxon>Metazoa</taxon>
        <taxon>Chordata</taxon>
        <taxon>Craniata</taxon>
        <taxon>Vertebrata</taxon>
        <taxon>Euteleostomi</taxon>
        <taxon>Archelosauria</taxon>
        <taxon>Archosauria</taxon>
        <taxon>Dinosauria</taxon>
        <taxon>Saurischia</taxon>
        <taxon>Theropoda</taxon>
        <taxon>Coelurosauria</taxon>
        <taxon>Aves</taxon>
        <taxon>Neognathae</taxon>
        <taxon>Neoaves</taxon>
        <taxon>Telluraves</taxon>
        <taxon>Accipitrimorphae</taxon>
        <taxon>Accipitriformes</taxon>
        <taxon>Accipitridae</taxon>
        <taxon>Accipitrinae</taxon>
        <taxon>Accipiter</taxon>
    </lineage>
</organism>
<dbReference type="Ensembl" id="ENSANIT00000024437.1">
    <property type="protein sequence ID" value="ENSANIP00000023649.1"/>
    <property type="gene ID" value="ENSANIG00000016061.1"/>
</dbReference>
<proteinExistence type="predicted"/>
<evidence type="ECO:0000313" key="2">
    <source>
        <dbReference type="Ensembl" id="ENSANIP00000023649.1"/>
    </source>
</evidence>